<keyword evidence="2" id="KW-1185">Reference proteome</keyword>
<gene>
    <name evidence="1" type="ORF">AYL99_11980</name>
</gene>
<comment type="caution">
    <text evidence="1">The sequence shown here is derived from an EMBL/GenBank/DDBJ whole genome shotgun (WGS) entry which is preliminary data.</text>
</comment>
<dbReference type="Proteomes" id="UP000078343">
    <property type="component" value="Unassembled WGS sequence"/>
</dbReference>
<proteinExistence type="predicted"/>
<protein>
    <submittedName>
        <fullName evidence="1">Uncharacterized protein</fullName>
    </submittedName>
</protein>
<sequence length="143" mass="15504">MAAKTIWYVAYPASLKQYDLETASISEEPDSPFIKDMTIFASAYQLWKFVLKPVMGFSDPRATTAVADAGSLWPRGGEQMRDKARPARSVMSAKCGCVEMQLKKGSPSLEGFCGCITRPSQQKGPNRADAATGQNTLTICAAE</sequence>
<accession>A0A178Z3N0</accession>
<evidence type="ECO:0000313" key="1">
    <source>
        <dbReference type="EMBL" id="OAP53823.1"/>
    </source>
</evidence>
<reference evidence="1 2" key="1">
    <citation type="submission" date="2016-04" db="EMBL/GenBank/DDBJ databases">
        <title>Draft genome of Fonsecaea erecta CBS 125763.</title>
        <authorList>
            <person name="Weiss V.A."/>
            <person name="Vicente V.A."/>
            <person name="Raittz R.T."/>
            <person name="Moreno L.F."/>
            <person name="De Souza E.M."/>
            <person name="Pedrosa F.O."/>
            <person name="Steffens M.B."/>
            <person name="Faoro H."/>
            <person name="Tadra-Sfeir M.Z."/>
            <person name="Najafzadeh M.J."/>
            <person name="Felipe M.S."/>
            <person name="Teixeira M."/>
            <person name="Sun J."/>
            <person name="Xi L."/>
            <person name="Gomes R."/>
            <person name="De Azevedo C.M."/>
            <person name="Salgado C.G."/>
            <person name="Da Silva M.B."/>
            <person name="Nascimento M.F."/>
            <person name="Queiroz-Telles F."/>
            <person name="Attili D.S."/>
            <person name="Gorbushina A."/>
        </authorList>
    </citation>
    <scope>NUCLEOTIDE SEQUENCE [LARGE SCALE GENOMIC DNA]</scope>
    <source>
        <strain evidence="1 2">CBS 125763</strain>
    </source>
</reference>
<organism evidence="1 2">
    <name type="scientific">Fonsecaea erecta</name>
    <dbReference type="NCBI Taxonomy" id="1367422"/>
    <lineage>
        <taxon>Eukaryota</taxon>
        <taxon>Fungi</taxon>
        <taxon>Dikarya</taxon>
        <taxon>Ascomycota</taxon>
        <taxon>Pezizomycotina</taxon>
        <taxon>Eurotiomycetes</taxon>
        <taxon>Chaetothyriomycetidae</taxon>
        <taxon>Chaetothyriales</taxon>
        <taxon>Herpotrichiellaceae</taxon>
        <taxon>Fonsecaea</taxon>
    </lineage>
</organism>
<name>A0A178Z3N0_9EURO</name>
<dbReference type="RefSeq" id="XP_018687190.1">
    <property type="nucleotide sequence ID" value="XM_018843484.1"/>
</dbReference>
<dbReference type="AlphaFoldDB" id="A0A178Z3N0"/>
<evidence type="ECO:0000313" key="2">
    <source>
        <dbReference type="Proteomes" id="UP000078343"/>
    </source>
</evidence>
<dbReference type="GeneID" id="30016147"/>
<dbReference type="EMBL" id="LVYI01000020">
    <property type="protein sequence ID" value="OAP53823.1"/>
    <property type="molecule type" value="Genomic_DNA"/>
</dbReference>